<keyword evidence="2" id="KW-1185">Reference proteome</keyword>
<reference evidence="1 2" key="1">
    <citation type="submission" date="2015-09" db="EMBL/GenBank/DDBJ databases">
        <title>Draft genome of the parasitic nematode Teladorsagia circumcincta isolate WARC Sus (inbred).</title>
        <authorList>
            <person name="Mitreva M."/>
        </authorList>
    </citation>
    <scope>NUCLEOTIDE SEQUENCE [LARGE SCALE GENOMIC DNA]</scope>
    <source>
        <strain evidence="1 2">S</strain>
    </source>
</reference>
<proteinExistence type="predicted"/>
<gene>
    <name evidence="1" type="ORF">TELCIR_18276</name>
</gene>
<feature type="non-terminal residue" evidence="1">
    <location>
        <position position="1"/>
    </location>
</feature>
<dbReference type="EMBL" id="KZ355879">
    <property type="protein sequence ID" value="PIO60232.1"/>
    <property type="molecule type" value="Genomic_DNA"/>
</dbReference>
<evidence type="ECO:0000313" key="1">
    <source>
        <dbReference type="EMBL" id="PIO60232.1"/>
    </source>
</evidence>
<dbReference type="AlphaFoldDB" id="A0A2G9TRY8"/>
<evidence type="ECO:0000313" key="2">
    <source>
        <dbReference type="Proteomes" id="UP000230423"/>
    </source>
</evidence>
<organism evidence="1 2">
    <name type="scientific">Teladorsagia circumcincta</name>
    <name type="common">Brown stomach worm</name>
    <name type="synonym">Ostertagia circumcincta</name>
    <dbReference type="NCBI Taxonomy" id="45464"/>
    <lineage>
        <taxon>Eukaryota</taxon>
        <taxon>Metazoa</taxon>
        <taxon>Ecdysozoa</taxon>
        <taxon>Nematoda</taxon>
        <taxon>Chromadorea</taxon>
        <taxon>Rhabditida</taxon>
        <taxon>Rhabditina</taxon>
        <taxon>Rhabditomorpha</taxon>
        <taxon>Strongyloidea</taxon>
        <taxon>Trichostrongylidae</taxon>
        <taxon>Teladorsagia</taxon>
    </lineage>
</organism>
<accession>A0A2G9TRY8</accession>
<protein>
    <submittedName>
        <fullName evidence="1">Uncharacterized protein</fullName>
    </submittedName>
</protein>
<sequence length="91" mass="10135">LSSALETVRSYILTNDASAMPIFLELQMKLAAAHWLTLNTSTSTPYRATINQKCELSVVLAVMRSAFKWAWKDKQFNRAAMAALVGERSPT</sequence>
<name>A0A2G9TRY8_TELCI</name>
<dbReference type="Proteomes" id="UP000230423">
    <property type="component" value="Unassembled WGS sequence"/>
</dbReference>
<dbReference type="OrthoDB" id="5875523at2759"/>